<comment type="caution">
    <text evidence="1">The sequence shown here is derived from an EMBL/GenBank/DDBJ whole genome shotgun (WGS) entry which is preliminary data.</text>
</comment>
<protein>
    <recommendedName>
        <fullName evidence="3">BTB domain-containing protein</fullName>
    </recommendedName>
</protein>
<evidence type="ECO:0008006" key="3">
    <source>
        <dbReference type="Google" id="ProtNLM"/>
    </source>
</evidence>
<dbReference type="Proteomes" id="UP000186922">
    <property type="component" value="Unassembled WGS sequence"/>
</dbReference>
<gene>
    <name evidence="1" type="primary">RvY_15172</name>
    <name evidence="1" type="synonym">RvY_15172.1</name>
    <name evidence="1" type="ORF">RvY_15172-1</name>
</gene>
<dbReference type="CDD" id="cd18186">
    <property type="entry name" value="BTB_POZ_ZBTB_KLHL-like"/>
    <property type="match status" value="1"/>
</dbReference>
<proteinExistence type="predicted"/>
<name>A0A1D1VVL3_RAMVA</name>
<accession>A0A1D1VVL3</accession>
<dbReference type="EMBL" id="BDGG01000011">
    <property type="protein sequence ID" value="GAV04976.1"/>
    <property type="molecule type" value="Genomic_DNA"/>
</dbReference>
<dbReference type="AlphaFoldDB" id="A0A1D1VVL3"/>
<reference evidence="1 2" key="1">
    <citation type="journal article" date="2016" name="Nat. Commun.">
        <title>Extremotolerant tardigrade genome and improved radiotolerance of human cultured cells by tardigrade-unique protein.</title>
        <authorList>
            <person name="Hashimoto T."/>
            <person name="Horikawa D.D."/>
            <person name="Saito Y."/>
            <person name="Kuwahara H."/>
            <person name="Kozuka-Hata H."/>
            <person name="Shin-I T."/>
            <person name="Minakuchi Y."/>
            <person name="Ohishi K."/>
            <person name="Motoyama A."/>
            <person name="Aizu T."/>
            <person name="Enomoto A."/>
            <person name="Kondo K."/>
            <person name="Tanaka S."/>
            <person name="Hara Y."/>
            <person name="Koshikawa S."/>
            <person name="Sagara H."/>
            <person name="Miura T."/>
            <person name="Yokobori S."/>
            <person name="Miyagawa K."/>
            <person name="Suzuki Y."/>
            <person name="Kubo T."/>
            <person name="Oyama M."/>
            <person name="Kohara Y."/>
            <person name="Fujiyama A."/>
            <person name="Arakawa K."/>
            <person name="Katayama T."/>
            <person name="Toyoda A."/>
            <person name="Kunieda T."/>
        </authorList>
    </citation>
    <scope>NUCLEOTIDE SEQUENCE [LARGE SCALE GENOMIC DNA]</scope>
    <source>
        <strain evidence="1 2">YOKOZUNA-1</strain>
    </source>
</reference>
<evidence type="ECO:0000313" key="2">
    <source>
        <dbReference type="Proteomes" id="UP000186922"/>
    </source>
</evidence>
<sequence>MRGIGSEVLYTMLLGPNAVETANEILIPNRHGDTADVFKIVVEFLYSDRAPSTRPWTTKLDGRSSVWRPWMNVEQSGVPQLAPFGAVFRDAVRDGIRSGKQGNRHATVFFLARIGWNVTKYVDILAISLTRTLFRLAKLGI</sequence>
<organism evidence="1 2">
    <name type="scientific">Ramazzottius varieornatus</name>
    <name type="common">Water bear</name>
    <name type="synonym">Tardigrade</name>
    <dbReference type="NCBI Taxonomy" id="947166"/>
    <lineage>
        <taxon>Eukaryota</taxon>
        <taxon>Metazoa</taxon>
        <taxon>Ecdysozoa</taxon>
        <taxon>Tardigrada</taxon>
        <taxon>Eutardigrada</taxon>
        <taxon>Parachela</taxon>
        <taxon>Hypsibioidea</taxon>
        <taxon>Ramazzottiidae</taxon>
        <taxon>Ramazzottius</taxon>
    </lineage>
</organism>
<keyword evidence="2" id="KW-1185">Reference proteome</keyword>
<evidence type="ECO:0000313" key="1">
    <source>
        <dbReference type="EMBL" id="GAV04976.1"/>
    </source>
</evidence>